<keyword evidence="16 20" id="KW-0131">Cell cycle</keyword>
<evidence type="ECO:0000256" key="4">
    <source>
        <dbReference type="ARBA" id="ARBA00004752"/>
    </source>
</evidence>
<evidence type="ECO:0000256" key="8">
    <source>
        <dbReference type="ARBA" id="ARBA00022490"/>
    </source>
</evidence>
<dbReference type="Pfam" id="PF02873">
    <property type="entry name" value="MurB_C"/>
    <property type="match status" value="1"/>
</dbReference>
<organism evidence="22 23">
    <name type="scientific">Oceanococcus atlanticus</name>
    <dbReference type="NCBI Taxonomy" id="1317117"/>
    <lineage>
        <taxon>Bacteria</taxon>
        <taxon>Pseudomonadati</taxon>
        <taxon>Pseudomonadota</taxon>
        <taxon>Gammaproteobacteria</taxon>
        <taxon>Chromatiales</taxon>
        <taxon>Oceanococcaceae</taxon>
        <taxon>Oceanococcus</taxon>
    </lineage>
</organism>
<dbReference type="Gene3D" id="3.30.43.10">
    <property type="entry name" value="Uridine Diphospho-n-acetylenolpyruvylglucosamine Reductase, domain 2"/>
    <property type="match status" value="1"/>
</dbReference>
<keyword evidence="11 20" id="KW-0274">FAD</keyword>
<evidence type="ECO:0000313" key="22">
    <source>
        <dbReference type="EMBL" id="ORE89237.1"/>
    </source>
</evidence>
<evidence type="ECO:0000256" key="20">
    <source>
        <dbReference type="HAMAP-Rule" id="MF_00037"/>
    </source>
</evidence>
<dbReference type="InterPro" id="IPR011601">
    <property type="entry name" value="MurB_C"/>
</dbReference>
<evidence type="ECO:0000256" key="15">
    <source>
        <dbReference type="ARBA" id="ARBA00023002"/>
    </source>
</evidence>
<dbReference type="RefSeq" id="WP_083560170.1">
    <property type="nucleotide sequence ID" value="NZ_AQQV01000001.1"/>
</dbReference>
<dbReference type="InterPro" id="IPR016169">
    <property type="entry name" value="FAD-bd_PCMH_sub2"/>
</dbReference>
<gene>
    <name evidence="20 22" type="primary">murB</name>
    <name evidence="22" type="ORF">ATO7_05140</name>
</gene>
<dbReference type="PROSITE" id="PS51387">
    <property type="entry name" value="FAD_PCMH"/>
    <property type="match status" value="1"/>
</dbReference>
<comment type="pathway">
    <text evidence="4 20">Cell wall biogenesis; peptidoglycan biosynthesis.</text>
</comment>
<accession>A0A1Y1SHW0</accession>
<evidence type="ECO:0000256" key="14">
    <source>
        <dbReference type="ARBA" id="ARBA00022984"/>
    </source>
</evidence>
<keyword evidence="14 20" id="KW-0573">Peptidoglycan synthesis</keyword>
<dbReference type="InterPro" id="IPR036318">
    <property type="entry name" value="FAD-bd_PCMH-like_sf"/>
</dbReference>
<comment type="subcellular location">
    <subcellularLocation>
        <location evidence="3 20">Cytoplasm</location>
    </subcellularLocation>
</comment>
<dbReference type="InterPro" id="IPR006094">
    <property type="entry name" value="Oxid_FAD_bind_N"/>
</dbReference>
<dbReference type="Pfam" id="PF01565">
    <property type="entry name" value="FAD_binding_4"/>
    <property type="match status" value="1"/>
</dbReference>
<sequence>MTLHGDLRRNEPMSRHTSWRVGGPADIWYRPSDRADLQGFLAGHQGAVLWLGLGSNLLVRDGGIRGAAVTVYDALGTMVRRDEDRVYVEAGAHCARLAKFCAAEGLAGAAFFAGIPGTVGGALAMNAGAFGGETWPHVRRVEILDGAGQVRSLDAADFDYAYRSVTAPIEGGLFLAAEFQFSAGDGEAEADKVRQLLRQRRASQPVGQPSCGSVFRNPPGDHAARLIEACGLKGHSIGGAQVSPKHANFIINTGTASAADIEQLIAHVAHTVERTHEVRLIPEVRVVGEALQ</sequence>
<dbReference type="NCBIfam" id="TIGR00179">
    <property type="entry name" value="murB"/>
    <property type="match status" value="1"/>
</dbReference>
<dbReference type="PANTHER" id="PTHR21071">
    <property type="entry name" value="UDP-N-ACETYLENOLPYRUVOYLGLUCOSAMINE REDUCTASE"/>
    <property type="match status" value="1"/>
</dbReference>
<evidence type="ECO:0000256" key="12">
    <source>
        <dbReference type="ARBA" id="ARBA00022857"/>
    </source>
</evidence>
<evidence type="ECO:0000256" key="18">
    <source>
        <dbReference type="ARBA" id="ARBA00031026"/>
    </source>
</evidence>
<keyword evidence="23" id="KW-1185">Reference proteome</keyword>
<evidence type="ECO:0000256" key="3">
    <source>
        <dbReference type="ARBA" id="ARBA00004496"/>
    </source>
</evidence>
<dbReference type="GO" id="GO:0009252">
    <property type="term" value="P:peptidoglycan biosynthetic process"/>
    <property type="evidence" value="ECO:0007669"/>
    <property type="project" value="UniProtKB-UniRule"/>
</dbReference>
<protein>
    <recommendedName>
        <fullName evidence="7 20">UDP-N-acetylenolpyruvoylglucosamine reductase</fullName>
        <ecNumber evidence="6 20">1.3.1.98</ecNumber>
    </recommendedName>
    <alternativeName>
        <fullName evidence="18 20">UDP-N-acetylmuramate dehydrogenase</fullName>
    </alternativeName>
</protein>
<comment type="caution">
    <text evidence="22">The sequence shown here is derived from an EMBL/GenBank/DDBJ whole genome shotgun (WGS) entry which is preliminary data.</text>
</comment>
<dbReference type="NCBIfam" id="NF010480">
    <property type="entry name" value="PRK13905.1"/>
    <property type="match status" value="1"/>
</dbReference>
<evidence type="ECO:0000256" key="6">
    <source>
        <dbReference type="ARBA" id="ARBA00012518"/>
    </source>
</evidence>
<keyword evidence="10 20" id="KW-0285">Flavoprotein</keyword>
<comment type="catalytic activity">
    <reaction evidence="19 20">
        <text>UDP-N-acetyl-alpha-D-muramate + NADP(+) = UDP-N-acetyl-3-O-(1-carboxyvinyl)-alpha-D-glucosamine + NADPH + H(+)</text>
        <dbReference type="Rhea" id="RHEA:12248"/>
        <dbReference type="ChEBI" id="CHEBI:15378"/>
        <dbReference type="ChEBI" id="CHEBI:57783"/>
        <dbReference type="ChEBI" id="CHEBI:58349"/>
        <dbReference type="ChEBI" id="CHEBI:68483"/>
        <dbReference type="ChEBI" id="CHEBI:70757"/>
        <dbReference type="EC" id="1.3.1.98"/>
    </reaction>
</comment>
<dbReference type="AlphaFoldDB" id="A0A1Y1SHW0"/>
<feature type="active site" evidence="20">
    <location>
        <position position="163"/>
    </location>
</feature>
<comment type="similarity">
    <text evidence="5 20">Belongs to the MurB family.</text>
</comment>
<keyword evidence="12 20" id="KW-0521">NADP</keyword>
<dbReference type="EC" id="1.3.1.98" evidence="6 20"/>
<dbReference type="SUPFAM" id="SSF56176">
    <property type="entry name" value="FAD-binding/transporter-associated domain-like"/>
    <property type="match status" value="1"/>
</dbReference>
<dbReference type="UniPathway" id="UPA00219"/>
<dbReference type="GO" id="GO:0071555">
    <property type="term" value="P:cell wall organization"/>
    <property type="evidence" value="ECO:0007669"/>
    <property type="project" value="UniProtKB-KW"/>
</dbReference>
<feature type="domain" description="FAD-binding PCMH-type" evidence="21">
    <location>
        <begin position="21"/>
        <end position="199"/>
    </location>
</feature>
<evidence type="ECO:0000256" key="17">
    <source>
        <dbReference type="ARBA" id="ARBA00023316"/>
    </source>
</evidence>
<evidence type="ECO:0000313" key="23">
    <source>
        <dbReference type="Proteomes" id="UP000192342"/>
    </source>
</evidence>
<proteinExistence type="inferred from homology"/>
<evidence type="ECO:0000256" key="7">
    <source>
        <dbReference type="ARBA" id="ARBA00015188"/>
    </source>
</evidence>
<dbReference type="SUPFAM" id="SSF56194">
    <property type="entry name" value="Uridine diphospho-N-Acetylenolpyruvylglucosamine reductase, MurB, C-terminal domain"/>
    <property type="match status" value="1"/>
</dbReference>
<evidence type="ECO:0000256" key="11">
    <source>
        <dbReference type="ARBA" id="ARBA00022827"/>
    </source>
</evidence>
<keyword evidence="13 20" id="KW-0133">Cell shape</keyword>
<keyword evidence="17 20" id="KW-0961">Cell wall biogenesis/degradation</keyword>
<dbReference type="InterPro" id="IPR003170">
    <property type="entry name" value="MurB"/>
</dbReference>
<dbReference type="Gene3D" id="3.30.465.10">
    <property type="match status" value="1"/>
</dbReference>
<dbReference type="OrthoDB" id="9804753at2"/>
<dbReference type="GO" id="GO:0008762">
    <property type="term" value="F:UDP-N-acetylmuramate dehydrogenase activity"/>
    <property type="evidence" value="ECO:0007669"/>
    <property type="project" value="UniProtKB-UniRule"/>
</dbReference>
<dbReference type="GO" id="GO:0005829">
    <property type="term" value="C:cytosol"/>
    <property type="evidence" value="ECO:0007669"/>
    <property type="project" value="TreeGrafter"/>
</dbReference>
<comment type="function">
    <text evidence="2 20">Cell wall formation.</text>
</comment>
<dbReference type="STRING" id="1317117.ATO7_05140"/>
<dbReference type="Proteomes" id="UP000192342">
    <property type="component" value="Unassembled WGS sequence"/>
</dbReference>
<feature type="active site" description="Proton donor" evidence="20">
    <location>
        <position position="213"/>
    </location>
</feature>
<dbReference type="InterPro" id="IPR016166">
    <property type="entry name" value="FAD-bd_PCMH"/>
</dbReference>
<evidence type="ECO:0000256" key="9">
    <source>
        <dbReference type="ARBA" id="ARBA00022618"/>
    </source>
</evidence>
<dbReference type="EMBL" id="AQQV01000001">
    <property type="protein sequence ID" value="ORE89237.1"/>
    <property type="molecule type" value="Genomic_DNA"/>
</dbReference>
<dbReference type="InterPro" id="IPR036635">
    <property type="entry name" value="MurB_C_sf"/>
</dbReference>
<evidence type="ECO:0000256" key="10">
    <source>
        <dbReference type="ARBA" id="ARBA00022630"/>
    </source>
</evidence>
<evidence type="ECO:0000256" key="1">
    <source>
        <dbReference type="ARBA" id="ARBA00001974"/>
    </source>
</evidence>
<evidence type="ECO:0000256" key="5">
    <source>
        <dbReference type="ARBA" id="ARBA00010485"/>
    </source>
</evidence>
<keyword evidence="8 20" id="KW-0963">Cytoplasm</keyword>
<keyword evidence="15 20" id="KW-0560">Oxidoreductase</keyword>
<dbReference type="Gene3D" id="3.90.78.10">
    <property type="entry name" value="UDP-N-acetylenolpyruvoylglucosamine reductase, C-terminal domain"/>
    <property type="match status" value="1"/>
</dbReference>
<evidence type="ECO:0000256" key="16">
    <source>
        <dbReference type="ARBA" id="ARBA00023306"/>
    </source>
</evidence>
<dbReference type="InterPro" id="IPR016167">
    <property type="entry name" value="FAD-bd_PCMH_sub1"/>
</dbReference>
<keyword evidence="9 20" id="KW-0132">Cell division</keyword>
<reference evidence="22 23" key="1">
    <citation type="submission" date="2013-04" db="EMBL/GenBank/DDBJ databases">
        <title>Oceanococcus atlanticus 22II-S10r2 Genome Sequencing.</title>
        <authorList>
            <person name="Lai Q."/>
            <person name="Li G."/>
            <person name="Shao Z."/>
        </authorList>
    </citation>
    <scope>NUCLEOTIDE SEQUENCE [LARGE SCALE GENOMIC DNA]</scope>
    <source>
        <strain evidence="22 23">22II-S10r2</strain>
    </source>
</reference>
<evidence type="ECO:0000256" key="19">
    <source>
        <dbReference type="ARBA" id="ARBA00048914"/>
    </source>
</evidence>
<dbReference type="HAMAP" id="MF_00037">
    <property type="entry name" value="MurB"/>
    <property type="match status" value="1"/>
</dbReference>
<name>A0A1Y1SHW0_9GAMM</name>
<dbReference type="GO" id="GO:0071949">
    <property type="term" value="F:FAD binding"/>
    <property type="evidence" value="ECO:0007669"/>
    <property type="project" value="InterPro"/>
</dbReference>
<comment type="cofactor">
    <cofactor evidence="1 20">
        <name>FAD</name>
        <dbReference type="ChEBI" id="CHEBI:57692"/>
    </cofactor>
</comment>
<dbReference type="GO" id="GO:0008360">
    <property type="term" value="P:regulation of cell shape"/>
    <property type="evidence" value="ECO:0007669"/>
    <property type="project" value="UniProtKB-KW"/>
</dbReference>
<dbReference type="PANTHER" id="PTHR21071:SF4">
    <property type="entry name" value="UDP-N-ACETYLENOLPYRUVOYLGLUCOSAMINE REDUCTASE"/>
    <property type="match status" value="1"/>
</dbReference>
<feature type="active site" evidence="20">
    <location>
        <position position="283"/>
    </location>
</feature>
<evidence type="ECO:0000256" key="13">
    <source>
        <dbReference type="ARBA" id="ARBA00022960"/>
    </source>
</evidence>
<dbReference type="GO" id="GO:0051301">
    <property type="term" value="P:cell division"/>
    <property type="evidence" value="ECO:0007669"/>
    <property type="project" value="UniProtKB-KW"/>
</dbReference>
<evidence type="ECO:0000256" key="2">
    <source>
        <dbReference type="ARBA" id="ARBA00003921"/>
    </source>
</evidence>
<evidence type="ECO:0000259" key="21">
    <source>
        <dbReference type="PROSITE" id="PS51387"/>
    </source>
</evidence>